<reference evidence="1 2" key="1">
    <citation type="submission" date="2021-01" db="EMBL/GenBank/DDBJ databases">
        <title>Evidence that Capnocytophaga endodontalis is a later homotypic synonym for Capnocytophaga genospecies AHN8471, and request for opinion on proposed recognition of strain AHN8471 as type strain of the species.</title>
        <authorList>
            <person name="Nicholson A.C."/>
            <person name="Hopper C.L."/>
            <person name="Gulvik C.A."/>
            <person name="Mcquiston J.R."/>
            <person name="Lau E.F."/>
        </authorList>
    </citation>
    <scope>NUCLEOTIDE SEQUENCE [LARGE SCALE GENOMIC DNA]</scope>
    <source>
        <strain evidence="1 2">AHN9576</strain>
    </source>
</reference>
<dbReference type="EMBL" id="JAEUAH010000002">
    <property type="protein sequence ID" value="MBM0649646.1"/>
    <property type="molecule type" value="Genomic_DNA"/>
</dbReference>
<accession>A0ABS1YTB5</accession>
<sequence>MKKEIKEGAFIYCSKDNAPYNLMGVITEDGLNLFLKLIRDCFVFEGVKANIREVYDVTTSLIMYKETEFKNLKFKLEFKSTATNSEKVCIRKTYL</sequence>
<evidence type="ECO:0000313" key="1">
    <source>
        <dbReference type="EMBL" id="MBM0649646.1"/>
    </source>
</evidence>
<organism evidence="1 2">
    <name type="scientific">Capnocytophaga genosp. AHN8471</name>
    <dbReference type="NCBI Taxonomy" id="327574"/>
    <lineage>
        <taxon>Bacteria</taxon>
        <taxon>Pseudomonadati</taxon>
        <taxon>Bacteroidota</taxon>
        <taxon>Flavobacteriia</taxon>
        <taxon>Flavobacteriales</taxon>
        <taxon>Flavobacteriaceae</taxon>
        <taxon>Capnocytophaga</taxon>
    </lineage>
</organism>
<evidence type="ECO:0008006" key="3">
    <source>
        <dbReference type="Google" id="ProtNLM"/>
    </source>
</evidence>
<evidence type="ECO:0000313" key="2">
    <source>
        <dbReference type="Proteomes" id="UP000603506"/>
    </source>
</evidence>
<dbReference type="Proteomes" id="UP000603506">
    <property type="component" value="Unassembled WGS sequence"/>
</dbReference>
<proteinExistence type="predicted"/>
<dbReference type="RefSeq" id="WP_203094396.1">
    <property type="nucleotide sequence ID" value="NZ_JAESPH010000022.1"/>
</dbReference>
<name>A0ABS1YTB5_9FLAO</name>
<keyword evidence="2" id="KW-1185">Reference proteome</keyword>
<protein>
    <recommendedName>
        <fullName evidence="3">Homing endonuclease LAGLIDADG domain-containing protein</fullName>
    </recommendedName>
</protein>
<comment type="caution">
    <text evidence="1">The sequence shown here is derived from an EMBL/GenBank/DDBJ whole genome shotgun (WGS) entry which is preliminary data.</text>
</comment>
<gene>
    <name evidence="1" type="ORF">JNB19_02550</name>
</gene>